<dbReference type="InterPro" id="IPR042099">
    <property type="entry name" value="ANL_N_sf"/>
</dbReference>
<dbReference type="FunFam" id="3.30.300.30:FF:000008">
    <property type="entry name" value="2,3-dihydroxybenzoate-AMP ligase"/>
    <property type="match status" value="1"/>
</dbReference>
<feature type="domain" description="AMP-binding enzyme C-terminal" evidence="4">
    <location>
        <begin position="428"/>
        <end position="503"/>
    </location>
</feature>
<keyword evidence="6" id="KW-1185">Reference proteome</keyword>
<dbReference type="Pfam" id="PF00501">
    <property type="entry name" value="AMP-binding"/>
    <property type="match status" value="1"/>
</dbReference>
<dbReference type="InterPro" id="IPR045851">
    <property type="entry name" value="AMP-bd_C_sf"/>
</dbReference>
<dbReference type="GO" id="GO:0031956">
    <property type="term" value="F:medium-chain fatty acid-CoA ligase activity"/>
    <property type="evidence" value="ECO:0007669"/>
    <property type="project" value="TreeGrafter"/>
</dbReference>
<feature type="domain" description="AMP-dependent synthetase/ligase" evidence="3">
    <location>
        <begin position="17"/>
        <end position="377"/>
    </location>
</feature>
<evidence type="ECO:0000256" key="2">
    <source>
        <dbReference type="ARBA" id="ARBA00022598"/>
    </source>
</evidence>
<evidence type="ECO:0000259" key="3">
    <source>
        <dbReference type="Pfam" id="PF00501"/>
    </source>
</evidence>
<dbReference type="Gene3D" id="3.40.50.12780">
    <property type="entry name" value="N-terminal domain of ligase-like"/>
    <property type="match status" value="1"/>
</dbReference>
<name>A0A1I1BB77_9PSEU</name>
<dbReference type="PANTHER" id="PTHR43201">
    <property type="entry name" value="ACYL-COA SYNTHETASE"/>
    <property type="match status" value="1"/>
</dbReference>
<evidence type="ECO:0000256" key="1">
    <source>
        <dbReference type="ARBA" id="ARBA00006432"/>
    </source>
</evidence>
<proteinExistence type="inferred from homology"/>
<organism evidence="5 6">
    <name type="scientific">Amycolatopsis marina</name>
    <dbReference type="NCBI Taxonomy" id="490629"/>
    <lineage>
        <taxon>Bacteria</taxon>
        <taxon>Bacillati</taxon>
        <taxon>Actinomycetota</taxon>
        <taxon>Actinomycetes</taxon>
        <taxon>Pseudonocardiales</taxon>
        <taxon>Pseudonocardiaceae</taxon>
        <taxon>Amycolatopsis</taxon>
    </lineage>
</organism>
<dbReference type="Gene3D" id="3.30.300.30">
    <property type="match status" value="1"/>
</dbReference>
<dbReference type="AlphaFoldDB" id="A0A1I1BB77"/>
<dbReference type="SUPFAM" id="SSF56801">
    <property type="entry name" value="Acetyl-CoA synthetase-like"/>
    <property type="match status" value="1"/>
</dbReference>
<sequence length="516" mass="55153">MLGRSGPATIPAALIDAAGRFPGREAVVDGPVRMTYGELHQQVRRCASLFIDNGIHRGDRVAICSPNTQHWVIAALGALYCGATLVPVNTRFTGPEMLDVVERSETAALVVAGPFLGTDRIAELRAAGLGPLRLILRIPADGTPPPEAGVVDWAAVESMPVSPEADARADAVAPDDVSDILFTSGTTGRSKGAMSAHRQSIGVARAWADCGQLTAEDRYLVINPFFHSFGYKAGMLAALLSGCTILPQRTFDVDATMRVIAAERITVLPGAPTIYQTMLDSPGLREHDLSSLRLAVTGAATVAVALVERMRADLSFDTVLTAYGLTEAVVATMCRPDDDAETIARTCGRAAADFEVRTAEDSGEILLRGPNTMLGYLDDPEATAEAIDVEGWLHTGDVGTLDERGYLKITDRIKDMYICGGFNVYPAEVEQALARLDGVADSAVIGVPDTRMGEVGRAYVVRRPGADVSASDIVEHCKAVLANYKVPRQVEFRDQLPRNPSGKVLKRVLRDEEAKA</sequence>
<gene>
    <name evidence="5" type="ORF">SAMN05216266_112126</name>
</gene>
<evidence type="ECO:0000313" key="6">
    <source>
        <dbReference type="Proteomes" id="UP000243799"/>
    </source>
</evidence>
<dbReference type="RefSeq" id="WP_281245725.1">
    <property type="nucleotide sequence ID" value="NZ_FOKG01000012.1"/>
</dbReference>
<comment type="similarity">
    <text evidence="1">Belongs to the ATP-dependent AMP-binding enzyme family.</text>
</comment>
<protein>
    <submittedName>
        <fullName evidence="5">Acyl-CoA synthetase (AMP-forming)/AMP-acid ligase II</fullName>
    </submittedName>
</protein>
<dbReference type="InterPro" id="IPR020845">
    <property type="entry name" value="AMP-binding_CS"/>
</dbReference>
<reference evidence="6" key="1">
    <citation type="submission" date="2016-10" db="EMBL/GenBank/DDBJ databases">
        <authorList>
            <person name="Varghese N."/>
            <person name="Submissions S."/>
        </authorList>
    </citation>
    <scope>NUCLEOTIDE SEQUENCE [LARGE SCALE GENOMIC DNA]</scope>
    <source>
        <strain evidence="6">CGMCC 4.3568</strain>
    </source>
</reference>
<dbReference type="STRING" id="490629.SAMN05216266_112126"/>
<dbReference type="PANTHER" id="PTHR43201:SF5">
    <property type="entry name" value="MEDIUM-CHAIN ACYL-COA LIGASE ACSF2, MITOCHONDRIAL"/>
    <property type="match status" value="1"/>
</dbReference>
<dbReference type="Pfam" id="PF13193">
    <property type="entry name" value="AMP-binding_C"/>
    <property type="match status" value="1"/>
</dbReference>
<dbReference type="InterPro" id="IPR025110">
    <property type="entry name" value="AMP-bd_C"/>
</dbReference>
<dbReference type="NCBIfam" id="NF005801">
    <property type="entry name" value="PRK07656.1"/>
    <property type="match status" value="1"/>
</dbReference>
<dbReference type="PROSITE" id="PS00455">
    <property type="entry name" value="AMP_BINDING"/>
    <property type="match status" value="1"/>
</dbReference>
<dbReference type="GO" id="GO:0006631">
    <property type="term" value="P:fatty acid metabolic process"/>
    <property type="evidence" value="ECO:0007669"/>
    <property type="project" value="TreeGrafter"/>
</dbReference>
<accession>A0A1I1BB77</accession>
<evidence type="ECO:0000259" key="4">
    <source>
        <dbReference type="Pfam" id="PF13193"/>
    </source>
</evidence>
<dbReference type="Proteomes" id="UP000243799">
    <property type="component" value="Unassembled WGS sequence"/>
</dbReference>
<dbReference type="InterPro" id="IPR000873">
    <property type="entry name" value="AMP-dep_synth/lig_dom"/>
</dbReference>
<evidence type="ECO:0000313" key="5">
    <source>
        <dbReference type="EMBL" id="SFB45958.1"/>
    </source>
</evidence>
<keyword evidence="2 5" id="KW-0436">Ligase</keyword>
<dbReference type="EMBL" id="FOKG01000012">
    <property type="protein sequence ID" value="SFB45958.1"/>
    <property type="molecule type" value="Genomic_DNA"/>
</dbReference>